<dbReference type="InterPro" id="IPR041616">
    <property type="entry name" value="PheRS_beta_core"/>
</dbReference>
<dbReference type="PATRIC" id="fig|1618390.3.peg.263"/>
<dbReference type="NCBIfam" id="TIGR00472">
    <property type="entry name" value="pheT_bact"/>
    <property type="match status" value="1"/>
</dbReference>
<comment type="cofactor">
    <cofactor evidence="1">
        <name>Mg(2+)</name>
        <dbReference type="ChEBI" id="CHEBI:18420"/>
    </cofactor>
</comment>
<dbReference type="InterPro" id="IPR005147">
    <property type="entry name" value="tRNA_synthase_B5-dom"/>
</dbReference>
<dbReference type="SMART" id="SM00874">
    <property type="entry name" value="B5"/>
    <property type="match status" value="1"/>
</dbReference>
<keyword evidence="8" id="KW-0067">ATP-binding</keyword>
<dbReference type="InterPro" id="IPR009061">
    <property type="entry name" value="DNA-bd_dom_put_sf"/>
</dbReference>
<dbReference type="Proteomes" id="UP000033980">
    <property type="component" value="Unassembled WGS sequence"/>
</dbReference>
<comment type="similarity">
    <text evidence="2">Belongs to the phenylalanyl-tRNA synthetase beta subunit family. Type 1 subfamily.</text>
</comment>
<dbReference type="Pfam" id="PF17759">
    <property type="entry name" value="tRNA_synthFbeta"/>
    <property type="match status" value="1"/>
</dbReference>
<evidence type="ECO:0000256" key="4">
    <source>
        <dbReference type="ARBA" id="ARBA00012814"/>
    </source>
</evidence>
<dbReference type="GO" id="GO:0003723">
    <property type="term" value="F:RNA binding"/>
    <property type="evidence" value="ECO:0007669"/>
    <property type="project" value="InterPro"/>
</dbReference>
<evidence type="ECO:0000313" key="15">
    <source>
        <dbReference type="EMBL" id="KKS94556.1"/>
    </source>
</evidence>
<evidence type="ECO:0000256" key="13">
    <source>
        <dbReference type="ARBA" id="ARBA00049255"/>
    </source>
</evidence>
<dbReference type="Gene3D" id="3.30.56.10">
    <property type="match status" value="2"/>
</dbReference>
<feature type="domain" description="B5" evidence="14">
    <location>
        <begin position="296"/>
        <end position="372"/>
    </location>
</feature>
<proteinExistence type="inferred from homology"/>
<evidence type="ECO:0000256" key="12">
    <source>
        <dbReference type="ARBA" id="ARBA00033189"/>
    </source>
</evidence>
<dbReference type="EMBL" id="LCFK01000008">
    <property type="protein sequence ID" value="KKS94556.1"/>
    <property type="molecule type" value="Genomic_DNA"/>
</dbReference>
<evidence type="ECO:0000256" key="7">
    <source>
        <dbReference type="ARBA" id="ARBA00022741"/>
    </source>
</evidence>
<dbReference type="InterPro" id="IPR036690">
    <property type="entry name" value="Fdx_antiC-bd_sf"/>
</dbReference>
<dbReference type="PROSITE" id="PS51483">
    <property type="entry name" value="B5"/>
    <property type="match status" value="1"/>
</dbReference>
<keyword evidence="7" id="KW-0547">Nucleotide-binding</keyword>
<dbReference type="Pfam" id="PF03483">
    <property type="entry name" value="B3_4"/>
    <property type="match status" value="1"/>
</dbReference>
<evidence type="ECO:0000256" key="11">
    <source>
        <dbReference type="ARBA" id="ARBA00023146"/>
    </source>
</evidence>
<dbReference type="SUPFAM" id="SSF46955">
    <property type="entry name" value="Putative DNA-binding domain"/>
    <property type="match status" value="2"/>
</dbReference>
<accession>A0A0G1FHI0</accession>
<dbReference type="InterPro" id="IPR004532">
    <property type="entry name" value="Phe-tRNA-ligase_IIc_bsu_bact"/>
</dbReference>
<evidence type="ECO:0000313" key="16">
    <source>
        <dbReference type="Proteomes" id="UP000033980"/>
    </source>
</evidence>
<organism evidence="15 16">
    <name type="scientific">Candidatus Collierbacteria bacterium GW2011_GWC2_43_12</name>
    <dbReference type="NCBI Taxonomy" id="1618390"/>
    <lineage>
        <taxon>Bacteria</taxon>
        <taxon>Candidatus Collieribacteriota</taxon>
    </lineage>
</organism>
<keyword evidence="5 15" id="KW-0436">Ligase</keyword>
<keyword evidence="6" id="KW-0479">Metal-binding</keyword>
<sequence length="661" mass="74477">MDIIITDSALRKFLDTTADAEVISKHVSLCGPTFDRIKKVPNDYIFEIEAITNRVDTACSLGVARETAAILTQFNLPAKLINDPYKDVPKFPDGFPIKFHFSIEENLVVRFVAISMENINVKPSPKDTQTLLEHTGQRSLNNCIDVTNEITLFYGLPCHVFDLDKLAAQKLIIRESNKGETITTLDEEKNKLPGGDIVIEDGSGRLVDLCGIMGGQVAEIDDHTKNILLIVPIYDPQKIRKTSLSLQKRTVAAQLYEKQPDPELCLPVISKAVQLLKERADGDISSDIYDYYPNQRAPKLISLDFNWLNRFVGIDIDKNNAITSLASLGFGGTIEKDHLICSVPSWRYHDINIKEDIAEEVARIYGYFRLPSILPCVNLPSESTNLLLSTENKIKNYLSAVGFHETYNSSLISLDMIEKNDLNPDTHLKLKNALSRDFEYLRSSLVPSGLENLKHNIGRTSDKFLTFEISNVYRRVSGQTLPSEISNLAIISTEDYRNTKGRLESLFEHLHLVDTAFLPGKNSPAFYDEKCTAEIHSQNTLVGHVGYIKPTVLRKYGFQPTLTVIELDLPKLTTKILPQSTFTPISEYPLVIEDLTINSKKLIGDIIEKIKNTTTLIKDVEYLNSYGTKHTFKVSFGSFEKNLEQNEVNNLKEIIQKQFTV</sequence>
<protein>
    <recommendedName>
        <fullName evidence="4">phenylalanine--tRNA ligase</fullName>
        <ecNumber evidence="4">6.1.1.20</ecNumber>
    </recommendedName>
    <alternativeName>
        <fullName evidence="12">Phenylalanyl-tRNA synthetase beta subunit</fullName>
    </alternativeName>
</protein>
<evidence type="ECO:0000259" key="14">
    <source>
        <dbReference type="PROSITE" id="PS51483"/>
    </source>
</evidence>
<dbReference type="Gene3D" id="3.30.70.380">
    <property type="entry name" value="Ferrodoxin-fold anticodon-binding domain"/>
    <property type="match status" value="1"/>
</dbReference>
<evidence type="ECO:0000256" key="10">
    <source>
        <dbReference type="ARBA" id="ARBA00022917"/>
    </source>
</evidence>
<evidence type="ECO:0000256" key="6">
    <source>
        <dbReference type="ARBA" id="ARBA00022723"/>
    </source>
</evidence>
<dbReference type="GO" id="GO:0000287">
    <property type="term" value="F:magnesium ion binding"/>
    <property type="evidence" value="ECO:0007669"/>
    <property type="project" value="InterPro"/>
</dbReference>
<evidence type="ECO:0000256" key="3">
    <source>
        <dbReference type="ARBA" id="ARBA00011209"/>
    </source>
</evidence>
<dbReference type="SUPFAM" id="SSF55681">
    <property type="entry name" value="Class II aaRS and biotin synthetases"/>
    <property type="match status" value="1"/>
</dbReference>
<comment type="catalytic activity">
    <reaction evidence="13">
        <text>tRNA(Phe) + L-phenylalanine + ATP = L-phenylalanyl-tRNA(Phe) + AMP + diphosphate + H(+)</text>
        <dbReference type="Rhea" id="RHEA:19413"/>
        <dbReference type="Rhea" id="RHEA-COMP:9668"/>
        <dbReference type="Rhea" id="RHEA-COMP:9699"/>
        <dbReference type="ChEBI" id="CHEBI:15378"/>
        <dbReference type="ChEBI" id="CHEBI:30616"/>
        <dbReference type="ChEBI" id="CHEBI:33019"/>
        <dbReference type="ChEBI" id="CHEBI:58095"/>
        <dbReference type="ChEBI" id="CHEBI:78442"/>
        <dbReference type="ChEBI" id="CHEBI:78531"/>
        <dbReference type="ChEBI" id="CHEBI:456215"/>
        <dbReference type="EC" id="6.1.1.20"/>
    </reaction>
</comment>
<comment type="caution">
    <text evidence="15">The sequence shown here is derived from an EMBL/GenBank/DDBJ whole genome shotgun (WGS) entry which is preliminary data.</text>
</comment>
<evidence type="ECO:0000256" key="5">
    <source>
        <dbReference type="ARBA" id="ARBA00022598"/>
    </source>
</evidence>
<dbReference type="SUPFAM" id="SSF56037">
    <property type="entry name" value="PheT/TilS domain"/>
    <property type="match status" value="1"/>
</dbReference>
<evidence type="ECO:0000256" key="1">
    <source>
        <dbReference type="ARBA" id="ARBA00001946"/>
    </source>
</evidence>
<dbReference type="Gene3D" id="3.50.40.10">
    <property type="entry name" value="Phenylalanyl-trna Synthetase, Chain B, domain 3"/>
    <property type="match status" value="1"/>
</dbReference>
<dbReference type="GO" id="GO:0005524">
    <property type="term" value="F:ATP binding"/>
    <property type="evidence" value="ECO:0007669"/>
    <property type="project" value="UniProtKB-KW"/>
</dbReference>
<evidence type="ECO:0000256" key="9">
    <source>
        <dbReference type="ARBA" id="ARBA00022842"/>
    </source>
</evidence>
<dbReference type="SMART" id="SM00873">
    <property type="entry name" value="B3_4"/>
    <property type="match status" value="1"/>
</dbReference>
<dbReference type="InterPro" id="IPR045864">
    <property type="entry name" value="aa-tRNA-synth_II/BPL/LPL"/>
</dbReference>
<comment type="subunit">
    <text evidence="3">Tetramer of two alpha and two beta subunits.</text>
</comment>
<dbReference type="SUPFAM" id="SSF54991">
    <property type="entry name" value="Anticodon-binding domain of PheRS"/>
    <property type="match status" value="1"/>
</dbReference>
<keyword evidence="11" id="KW-0030">Aminoacyl-tRNA synthetase</keyword>
<evidence type="ECO:0000256" key="2">
    <source>
        <dbReference type="ARBA" id="ARBA00008653"/>
    </source>
</evidence>
<dbReference type="InterPro" id="IPR005146">
    <property type="entry name" value="B3/B4_tRNA-bd"/>
</dbReference>
<dbReference type="GO" id="GO:0009328">
    <property type="term" value="C:phenylalanine-tRNA ligase complex"/>
    <property type="evidence" value="ECO:0007669"/>
    <property type="project" value="TreeGrafter"/>
</dbReference>
<dbReference type="InterPro" id="IPR045060">
    <property type="entry name" value="Phe-tRNA-ligase_IIc_bsu"/>
</dbReference>
<dbReference type="InterPro" id="IPR020825">
    <property type="entry name" value="Phe-tRNA_synthase-like_B3/B4"/>
</dbReference>
<dbReference type="Gene3D" id="3.30.930.10">
    <property type="entry name" value="Bira Bifunctional Protein, Domain 2"/>
    <property type="match status" value="1"/>
</dbReference>
<keyword evidence="9" id="KW-0460">Magnesium</keyword>
<dbReference type="PANTHER" id="PTHR10947:SF0">
    <property type="entry name" value="PHENYLALANINE--TRNA LIGASE BETA SUBUNIT"/>
    <property type="match status" value="1"/>
</dbReference>
<evidence type="ECO:0000256" key="8">
    <source>
        <dbReference type="ARBA" id="ARBA00022840"/>
    </source>
</evidence>
<dbReference type="GO" id="GO:0006432">
    <property type="term" value="P:phenylalanyl-tRNA aminoacylation"/>
    <property type="evidence" value="ECO:0007669"/>
    <property type="project" value="InterPro"/>
</dbReference>
<dbReference type="AlphaFoldDB" id="A0A0G1FHI0"/>
<reference evidence="15 16" key="1">
    <citation type="journal article" date="2015" name="Nature">
        <title>rRNA introns, odd ribosomes, and small enigmatic genomes across a large radiation of phyla.</title>
        <authorList>
            <person name="Brown C.T."/>
            <person name="Hug L.A."/>
            <person name="Thomas B.C."/>
            <person name="Sharon I."/>
            <person name="Castelle C.J."/>
            <person name="Singh A."/>
            <person name="Wilkins M.J."/>
            <person name="Williams K.H."/>
            <person name="Banfield J.F."/>
        </authorList>
    </citation>
    <scope>NUCLEOTIDE SEQUENCE [LARGE SCALE GENOMIC DNA]</scope>
</reference>
<gene>
    <name evidence="15" type="ORF">UV68_C0008G0013</name>
</gene>
<keyword evidence="10" id="KW-0648">Protein biosynthesis</keyword>
<name>A0A0G1FHI0_9BACT</name>
<dbReference type="PANTHER" id="PTHR10947">
    <property type="entry name" value="PHENYLALANYL-TRNA SYNTHETASE BETA CHAIN AND LEUCINE-RICH REPEAT-CONTAINING PROTEIN 47"/>
    <property type="match status" value="1"/>
</dbReference>
<dbReference type="GO" id="GO:0004826">
    <property type="term" value="F:phenylalanine-tRNA ligase activity"/>
    <property type="evidence" value="ECO:0007669"/>
    <property type="project" value="UniProtKB-EC"/>
</dbReference>
<dbReference type="Pfam" id="PF03484">
    <property type="entry name" value="B5"/>
    <property type="match status" value="1"/>
</dbReference>
<dbReference type="EC" id="6.1.1.20" evidence="4"/>